<reference evidence="1" key="1">
    <citation type="submission" date="2020-04" db="EMBL/GenBank/DDBJ databases">
        <authorList>
            <person name="Broberg M."/>
        </authorList>
    </citation>
    <scope>NUCLEOTIDE SEQUENCE</scope>
</reference>
<evidence type="ECO:0000313" key="2">
    <source>
        <dbReference type="Proteomes" id="UP000836387"/>
    </source>
</evidence>
<protein>
    <submittedName>
        <fullName evidence="1">Uncharacterized protein</fullName>
    </submittedName>
</protein>
<dbReference type="Proteomes" id="UP000836387">
    <property type="component" value="Unassembled WGS sequence"/>
</dbReference>
<organism evidence="1 2">
    <name type="scientific">Clonostachys rosea f. rosea IK726</name>
    <dbReference type="NCBI Taxonomy" id="1349383"/>
    <lineage>
        <taxon>Eukaryota</taxon>
        <taxon>Fungi</taxon>
        <taxon>Dikarya</taxon>
        <taxon>Ascomycota</taxon>
        <taxon>Pezizomycotina</taxon>
        <taxon>Sordariomycetes</taxon>
        <taxon>Hypocreomycetidae</taxon>
        <taxon>Hypocreales</taxon>
        <taxon>Bionectriaceae</taxon>
        <taxon>Clonostachys</taxon>
    </lineage>
</organism>
<name>A0ACA9T840_BIOOC</name>
<reference evidence="1" key="2">
    <citation type="submission" date="2021-10" db="EMBL/GenBank/DDBJ databases">
        <authorList>
            <person name="Piombo E."/>
        </authorList>
    </citation>
    <scope>NUCLEOTIDE SEQUENCE</scope>
</reference>
<comment type="caution">
    <text evidence="1">The sequence shown here is derived from an EMBL/GenBank/DDBJ whole genome shotgun (WGS) entry which is preliminary data.</text>
</comment>
<evidence type="ECO:0000313" key="1">
    <source>
        <dbReference type="EMBL" id="CAG9937018.1"/>
    </source>
</evidence>
<keyword evidence="2" id="KW-1185">Reference proteome</keyword>
<sequence>MIGPPKRSGHTPQRPEARTNSRAIATLVGPGDRQQRVFVPRMHARLLGLVCRPPGTNVDKLEPQCGTQPVPRGAFWSKNAEISDEIATGSGSKGPSFLPNGPYNTYGYSDTLPKRLGMRGIGLADARVLQWEHVVAGAYLQYRPVNIKIEVDALLKTALQSDVAQLMDRYRILTATNEASNPALTW</sequence>
<gene>
    <name evidence="1" type="ORF">CRV2_00004201</name>
</gene>
<dbReference type="EMBL" id="CADEHS020000001">
    <property type="protein sequence ID" value="CAG9937018.1"/>
    <property type="molecule type" value="Genomic_DNA"/>
</dbReference>
<accession>A0ACA9T840</accession>
<proteinExistence type="predicted"/>